<dbReference type="Gene3D" id="2.160.20.10">
    <property type="entry name" value="Single-stranded right-handed beta-helix, Pectin lyase-like"/>
    <property type="match status" value="1"/>
</dbReference>
<dbReference type="SUPFAM" id="SSF51126">
    <property type="entry name" value="Pectin lyase-like"/>
    <property type="match status" value="1"/>
</dbReference>
<dbReference type="STRING" id="33881.NS184_00710"/>
<dbReference type="InterPro" id="IPR011050">
    <property type="entry name" value="Pectin_lyase_fold/virulence"/>
</dbReference>
<dbReference type="InterPro" id="IPR024535">
    <property type="entry name" value="RHGA/B-epi-like_pectate_lyase"/>
</dbReference>
<dbReference type="Pfam" id="PF12708">
    <property type="entry name" value="Pect-lyase_RHGA_epim"/>
    <property type="match status" value="1"/>
</dbReference>
<dbReference type="PATRIC" id="fig|33881.3.peg.842"/>
<gene>
    <name evidence="4" type="ORF">NS184_00710</name>
</gene>
<dbReference type="Proteomes" id="UP000078252">
    <property type="component" value="Unassembled WGS sequence"/>
</dbReference>
<keyword evidence="2" id="KW-0732">Signal</keyword>
<evidence type="ECO:0000256" key="2">
    <source>
        <dbReference type="SAM" id="SignalP"/>
    </source>
</evidence>
<feature type="domain" description="Rhamnogalacturonase A/B/Epimerase-like pectate lyase" evidence="3">
    <location>
        <begin position="47"/>
        <end position="242"/>
    </location>
</feature>
<sequence>MESRSVDRRTALVAAAAAVVTATSVPLPAAADAPAARDLHGDALIGVDVREFGAQRGGTVDCTAAFQRAVDTASAAYGRVLVPNGTWLVNGITIPKMVKMVGLGADISYYASSATKSGGANLVRDPSESTPMVTVNGHGVTLENLTLLGKGGTAPLLVVQNGFESRFDRLRLHGVDGTALHVEQLNNNSWTDVSINDCGSATQAAMRIRSPKAATNSNTLTFTNLTIEGSANTALDIGWGSTAQDFVEFVRFIAPHFEAEQRRGTDPLVRIGNVRSVSFTDALVYGGPGVLVRHQETLGRGAVLRGGVRFIGGTLLGTNAKVGRPSRVLVDLVSGDDTALIGTRLGQFSEAAVRVGADYGARVHLGADVSHEGYDDAGRPASRPLVDDRRPR</sequence>
<organism evidence="4 5">
    <name type="scientific">Curtobacterium luteum</name>
    <dbReference type="NCBI Taxonomy" id="33881"/>
    <lineage>
        <taxon>Bacteria</taxon>
        <taxon>Bacillati</taxon>
        <taxon>Actinomycetota</taxon>
        <taxon>Actinomycetes</taxon>
        <taxon>Micrococcales</taxon>
        <taxon>Microbacteriaceae</taxon>
        <taxon>Curtobacterium</taxon>
    </lineage>
</organism>
<protein>
    <recommendedName>
        <fullName evidence="3">Rhamnogalacturonase A/B/Epimerase-like pectate lyase domain-containing protein</fullName>
    </recommendedName>
</protein>
<dbReference type="RefSeq" id="WP_058724215.1">
    <property type="nucleotide sequence ID" value="NZ_LDQC01000002.1"/>
</dbReference>
<feature type="region of interest" description="Disordered" evidence="1">
    <location>
        <begin position="372"/>
        <end position="392"/>
    </location>
</feature>
<accession>A0A175S1U8</accession>
<reference evidence="4 5" key="1">
    <citation type="journal article" date="2016" name="Front. Microbiol.">
        <title>Genomic Resource of Rice Seed Associated Bacteria.</title>
        <authorList>
            <person name="Midha S."/>
            <person name="Bansal K."/>
            <person name="Sharma S."/>
            <person name="Kumar N."/>
            <person name="Patil P.P."/>
            <person name="Chaudhry V."/>
            <person name="Patil P.B."/>
        </authorList>
    </citation>
    <scope>NUCLEOTIDE SEQUENCE [LARGE SCALE GENOMIC DNA]</scope>
    <source>
        <strain evidence="4 5">NS184</strain>
    </source>
</reference>
<evidence type="ECO:0000259" key="3">
    <source>
        <dbReference type="Pfam" id="PF12708"/>
    </source>
</evidence>
<evidence type="ECO:0000256" key="1">
    <source>
        <dbReference type="SAM" id="MobiDB-lite"/>
    </source>
</evidence>
<dbReference type="EMBL" id="LDQC01000002">
    <property type="protein sequence ID" value="KTR11733.1"/>
    <property type="molecule type" value="Genomic_DNA"/>
</dbReference>
<evidence type="ECO:0000313" key="4">
    <source>
        <dbReference type="EMBL" id="KTR11733.1"/>
    </source>
</evidence>
<dbReference type="AlphaFoldDB" id="A0A175S1U8"/>
<comment type="caution">
    <text evidence="4">The sequence shown here is derived from an EMBL/GenBank/DDBJ whole genome shotgun (WGS) entry which is preliminary data.</text>
</comment>
<feature type="signal peptide" evidence="2">
    <location>
        <begin position="1"/>
        <end position="31"/>
    </location>
</feature>
<feature type="chain" id="PRO_5008042359" description="Rhamnogalacturonase A/B/Epimerase-like pectate lyase domain-containing protein" evidence="2">
    <location>
        <begin position="32"/>
        <end position="392"/>
    </location>
</feature>
<dbReference type="InterPro" id="IPR006311">
    <property type="entry name" value="TAT_signal"/>
</dbReference>
<evidence type="ECO:0000313" key="5">
    <source>
        <dbReference type="Proteomes" id="UP000078252"/>
    </source>
</evidence>
<name>A0A175S1U8_9MICO</name>
<dbReference type="InterPro" id="IPR012334">
    <property type="entry name" value="Pectin_lyas_fold"/>
</dbReference>
<dbReference type="PROSITE" id="PS51318">
    <property type="entry name" value="TAT"/>
    <property type="match status" value="1"/>
</dbReference>
<dbReference type="OrthoDB" id="5106009at2"/>
<proteinExistence type="predicted"/>